<dbReference type="PANTHER" id="PTHR33498">
    <property type="entry name" value="TRANSPOSASE FOR INSERTION SEQUENCE ELEMENT IS1557"/>
    <property type="match status" value="1"/>
</dbReference>
<gene>
    <name evidence="2" type="ORF">AB0A76_21325</name>
</gene>
<dbReference type="InterPro" id="IPR017894">
    <property type="entry name" value="HTH_IS21_transposase_type"/>
</dbReference>
<accession>A0ABV3CZT1</accession>
<proteinExistence type="predicted"/>
<dbReference type="InterPro" id="IPR002560">
    <property type="entry name" value="Transposase_DDE"/>
</dbReference>
<reference evidence="2 3" key="1">
    <citation type="submission" date="2024-06" db="EMBL/GenBank/DDBJ databases">
        <title>The Natural Products Discovery Center: Release of the First 8490 Sequenced Strains for Exploring Actinobacteria Biosynthetic Diversity.</title>
        <authorList>
            <person name="Kalkreuter E."/>
            <person name="Kautsar S.A."/>
            <person name="Yang D."/>
            <person name="Bader C.D."/>
            <person name="Teijaro C.N."/>
            <person name="Fluegel L."/>
            <person name="Davis C.M."/>
            <person name="Simpson J.R."/>
            <person name="Lauterbach L."/>
            <person name="Steele A.D."/>
            <person name="Gui C."/>
            <person name="Meng S."/>
            <person name="Li G."/>
            <person name="Viehrig K."/>
            <person name="Ye F."/>
            <person name="Su P."/>
            <person name="Kiefer A.F."/>
            <person name="Nichols A."/>
            <person name="Cepeda A.J."/>
            <person name="Yan W."/>
            <person name="Fan B."/>
            <person name="Jiang Y."/>
            <person name="Adhikari A."/>
            <person name="Zheng C.-J."/>
            <person name="Schuster L."/>
            <person name="Cowan T.M."/>
            <person name="Smanski M.J."/>
            <person name="Chevrette M.G."/>
            <person name="De Carvalho L.P.S."/>
            <person name="Shen B."/>
        </authorList>
    </citation>
    <scope>NUCLEOTIDE SEQUENCE [LARGE SCALE GENOMIC DNA]</scope>
    <source>
        <strain evidence="2 3">NPDC045705</strain>
    </source>
</reference>
<dbReference type="PANTHER" id="PTHR33498:SF1">
    <property type="entry name" value="TRANSPOSASE FOR INSERTION SEQUENCE ELEMENT IS1557"/>
    <property type="match status" value="1"/>
</dbReference>
<evidence type="ECO:0000313" key="3">
    <source>
        <dbReference type="Proteomes" id="UP001551210"/>
    </source>
</evidence>
<dbReference type="EMBL" id="JBEZAM010000030">
    <property type="protein sequence ID" value="MEU7295725.1"/>
    <property type="molecule type" value="Genomic_DNA"/>
</dbReference>
<sequence length="540" mass="60420">MNWSVCIPQLSDVLVVSVEVSDAVVAVRARTRSGVPAGCTGCGQLSGWCHSRSVRRLSDVTLAGKPLRIILSVRRLYCENMACSKATFAEQVPGLTVRYQRRTPALQRLVEDVGVVLAGRGGSRMLRILKIRLSRVAVLSQLMRVPLPPLVTPQVLGVDDFALYGDTYGTLLVDATTRLPLTLWEGRDAERLGRWLREHPGVEVACRDGSLAYRQGITAGAPDAVQVSDRFHLWQGLSRRVQDIASAHRGCLPAALPPIGDAASARVEETVENTTADTRAERHARRLFEAVQTLTRSGRSHSSVARELGLDRRTVSKYARAHTWQEVVRRPPRKPSTLDSYLDYLQQRWDEGQHSAKILHEELQTKGYLGHYQRVKMAVAPLRKGLPIDEPRERPPSPRVAARWITTHPHRRGPHINDRLPRLLDHCPELRTAHDLVRRFADMLDNRDATSPPEWLEDLANTGLAPLTGLARALREDRDAVAQGITTPYNSGVNEGRITDVKLQKRLMAGRAGVRLLRHRVVLIAHLRRRYADRPTISPR</sequence>
<evidence type="ECO:0000313" key="2">
    <source>
        <dbReference type="EMBL" id="MEU7295725.1"/>
    </source>
</evidence>
<dbReference type="InterPro" id="IPR047951">
    <property type="entry name" value="Transpos_ISL3"/>
</dbReference>
<evidence type="ECO:0000259" key="1">
    <source>
        <dbReference type="PROSITE" id="PS50531"/>
    </source>
</evidence>
<organism evidence="2 3">
    <name type="scientific">Streptomyces exfoliatus</name>
    <name type="common">Streptomyces hydrogenans</name>
    <dbReference type="NCBI Taxonomy" id="1905"/>
    <lineage>
        <taxon>Bacteria</taxon>
        <taxon>Bacillati</taxon>
        <taxon>Actinomycetota</taxon>
        <taxon>Actinomycetes</taxon>
        <taxon>Kitasatosporales</taxon>
        <taxon>Streptomycetaceae</taxon>
        <taxon>Streptomyces</taxon>
    </lineage>
</organism>
<name>A0ABV3CZT1_STREX</name>
<comment type="caution">
    <text evidence="2">The sequence shown here is derived from an EMBL/GenBank/DDBJ whole genome shotgun (WGS) entry which is preliminary data.</text>
</comment>
<dbReference type="PROSITE" id="PS50531">
    <property type="entry name" value="HTH_IS21"/>
    <property type="match status" value="1"/>
</dbReference>
<keyword evidence="3" id="KW-1185">Reference proteome</keyword>
<dbReference type="Proteomes" id="UP001551210">
    <property type="component" value="Unassembled WGS sequence"/>
</dbReference>
<dbReference type="RefSeq" id="WP_359210595.1">
    <property type="nucleotide sequence ID" value="NZ_JBEZAM010000030.1"/>
</dbReference>
<protein>
    <submittedName>
        <fullName evidence="2">ISL3 family transposase</fullName>
    </submittedName>
</protein>
<dbReference type="NCBIfam" id="NF033550">
    <property type="entry name" value="transpos_ISL3"/>
    <property type="match status" value="1"/>
</dbReference>
<dbReference type="Pfam" id="PF01610">
    <property type="entry name" value="DDE_Tnp_ISL3"/>
    <property type="match status" value="1"/>
</dbReference>
<feature type="domain" description="HTH IS21-type" evidence="1">
    <location>
        <begin position="286"/>
        <end position="349"/>
    </location>
</feature>